<feature type="transmembrane region" description="Helical" evidence="1">
    <location>
        <begin position="194"/>
        <end position="210"/>
    </location>
</feature>
<feature type="domain" description="Acyltransferase 3" evidence="2">
    <location>
        <begin position="35"/>
        <end position="322"/>
    </location>
</feature>
<evidence type="ECO:0000259" key="2">
    <source>
        <dbReference type="Pfam" id="PF01757"/>
    </source>
</evidence>
<proteinExistence type="predicted"/>
<name>A0ABW5LA92_9SPHI</name>
<feature type="transmembrane region" description="Helical" evidence="1">
    <location>
        <begin position="140"/>
        <end position="159"/>
    </location>
</feature>
<keyword evidence="1" id="KW-0472">Membrane</keyword>
<dbReference type="InterPro" id="IPR002656">
    <property type="entry name" value="Acyl_transf_3_dom"/>
</dbReference>
<keyword evidence="3" id="KW-0012">Acyltransferase</keyword>
<evidence type="ECO:0000313" key="3">
    <source>
        <dbReference type="EMBL" id="MFD2557053.1"/>
    </source>
</evidence>
<evidence type="ECO:0000256" key="1">
    <source>
        <dbReference type="SAM" id="Phobius"/>
    </source>
</evidence>
<organism evidence="3 4">
    <name type="scientific">Sphingobacterium tabacisoli</name>
    <dbReference type="NCBI Taxonomy" id="2044855"/>
    <lineage>
        <taxon>Bacteria</taxon>
        <taxon>Pseudomonadati</taxon>
        <taxon>Bacteroidota</taxon>
        <taxon>Sphingobacteriia</taxon>
        <taxon>Sphingobacteriales</taxon>
        <taxon>Sphingobacteriaceae</taxon>
        <taxon>Sphingobacterium</taxon>
    </lineage>
</organism>
<feature type="transmembrane region" description="Helical" evidence="1">
    <location>
        <begin position="272"/>
        <end position="293"/>
    </location>
</feature>
<feature type="transmembrane region" description="Helical" evidence="1">
    <location>
        <begin position="171"/>
        <end position="188"/>
    </location>
</feature>
<feature type="transmembrane region" description="Helical" evidence="1">
    <location>
        <begin position="246"/>
        <end position="265"/>
    </location>
</feature>
<keyword evidence="1" id="KW-0812">Transmembrane</keyword>
<evidence type="ECO:0000313" key="4">
    <source>
        <dbReference type="Proteomes" id="UP001597440"/>
    </source>
</evidence>
<dbReference type="RefSeq" id="WP_210354569.1">
    <property type="nucleotide sequence ID" value="NZ_JAEQMU010000002.1"/>
</dbReference>
<dbReference type="EMBL" id="JBHULD010000025">
    <property type="protein sequence ID" value="MFD2557053.1"/>
    <property type="molecule type" value="Genomic_DNA"/>
</dbReference>
<keyword evidence="3" id="KW-0808">Transferase</keyword>
<keyword evidence="4" id="KW-1185">Reference proteome</keyword>
<dbReference type="EC" id="2.3.-.-" evidence="3"/>
<feature type="transmembrane region" description="Helical" evidence="1">
    <location>
        <begin position="69"/>
        <end position="88"/>
    </location>
</feature>
<comment type="caution">
    <text evidence="3">The sequence shown here is derived from an EMBL/GenBank/DDBJ whole genome shotgun (WGS) entry which is preliminary data.</text>
</comment>
<dbReference type="Pfam" id="PF01757">
    <property type="entry name" value="Acyl_transf_3"/>
    <property type="match status" value="1"/>
</dbReference>
<gene>
    <name evidence="3" type="ORF">ACFSQW_21865</name>
</gene>
<dbReference type="Proteomes" id="UP001597440">
    <property type="component" value="Unassembled WGS sequence"/>
</dbReference>
<protein>
    <submittedName>
        <fullName evidence="3">Acyltransferase family protein</fullName>
        <ecNumber evidence="3">2.3.-.-</ecNumber>
    </submittedName>
</protein>
<feature type="transmembrane region" description="Helical" evidence="1">
    <location>
        <begin position="100"/>
        <end position="120"/>
    </location>
</feature>
<dbReference type="GO" id="GO:0016746">
    <property type="term" value="F:acyltransferase activity"/>
    <property type="evidence" value="ECO:0007669"/>
    <property type="project" value="UniProtKB-KW"/>
</dbReference>
<keyword evidence="1" id="KW-1133">Transmembrane helix</keyword>
<accession>A0ABW5LA92</accession>
<reference evidence="4" key="1">
    <citation type="journal article" date="2019" name="Int. J. Syst. Evol. Microbiol.">
        <title>The Global Catalogue of Microorganisms (GCM) 10K type strain sequencing project: providing services to taxonomists for standard genome sequencing and annotation.</title>
        <authorList>
            <consortium name="The Broad Institute Genomics Platform"/>
            <consortium name="The Broad Institute Genome Sequencing Center for Infectious Disease"/>
            <person name="Wu L."/>
            <person name="Ma J."/>
        </authorList>
    </citation>
    <scope>NUCLEOTIDE SEQUENCE [LARGE SCALE GENOMIC DNA]</scope>
    <source>
        <strain evidence="4">KCTC 52298</strain>
    </source>
</reference>
<feature type="transmembrane region" description="Helical" evidence="1">
    <location>
        <begin position="305"/>
        <end position="326"/>
    </location>
</feature>
<feature type="transmembrane region" description="Helical" evidence="1">
    <location>
        <begin position="35"/>
        <end position="53"/>
    </location>
</feature>
<feature type="transmembrane region" description="Helical" evidence="1">
    <location>
        <begin position="6"/>
        <end position="23"/>
    </location>
</feature>
<sequence>MNSYSLLALIIILYTLSITLCRGKVFSLTRDRSTVLKGILSLLIILSHTNFHADIPVFKTITNWGGTKVALFFFLSGYGLISSYLRVGSGYMDGFLVKRIWKIVKPLLVITLVYLGVVFLDKKTLPSDIIGELFLQGKTPLPYSWFVYVIILAYIVFFFVFQLKIKVERKIVFVFIGLLLVSLGLYKLGFDRAWWVSNLAFPTGLVYGLYEEKLLSFSRQKYINLFLVPVCVLLAGVFVVPKIEFLYLFSYVFITIFLFLLISYVKLPNGKVWHFLGNVSYETYLLHGALFSMLRGNTIFITNDYVYLLATVGCTLLLAFLFNQLFNKKWIK</sequence>
<feature type="transmembrane region" description="Helical" evidence="1">
    <location>
        <begin position="222"/>
        <end position="240"/>
    </location>
</feature>